<evidence type="ECO:0000256" key="6">
    <source>
        <dbReference type="SAM" id="SignalP"/>
    </source>
</evidence>
<evidence type="ECO:0000256" key="1">
    <source>
        <dbReference type="ARBA" id="ARBA00004138"/>
    </source>
</evidence>
<feature type="domain" description="DUF3616" evidence="7">
    <location>
        <begin position="854"/>
        <end position="997"/>
    </location>
</feature>
<dbReference type="Proteomes" id="UP000291562">
    <property type="component" value="Chromosome"/>
</dbReference>
<keyword evidence="5" id="KW-0966">Cell projection</keyword>
<dbReference type="Pfam" id="PF12275">
    <property type="entry name" value="DUF3616"/>
    <property type="match status" value="1"/>
</dbReference>
<feature type="chain" id="PRO_5019272002" evidence="6">
    <location>
        <begin position="27"/>
        <end position="1058"/>
    </location>
</feature>
<keyword evidence="6" id="KW-0732">Signal</keyword>
<keyword evidence="10" id="KW-1185">Reference proteome</keyword>
<feature type="signal peptide" evidence="6">
    <location>
        <begin position="1"/>
        <end position="26"/>
    </location>
</feature>
<proteinExistence type="predicted"/>
<sequence>MYQRQTCRTFFALFAALASVCPYADAAPFASGNIAVYRIGTGASAPTSASTAVFIDEYTSGGTLVQSIALPTAASAGINPLTASGSASSEGLLSRSADGRFLVLSGYAAAPGVASIAGTSATATPRVAGLIDATGAIDTSTALTDFSTANNARSATSLDGTQVWVAGAAGGLRYAALGASTSTQLSTTLTNLRQLEIFAGQLYVGTSSGTAVRIGAVGTGAPTVAGQTISNLPGIPASGSPYAFALVHLGTSVAGLNTLYVADDALGVLKYSFNGSAWTASGTASGKYRGLIASTSGDTVTLFMSIDGELDTLTDSSGFNGALGATPTKIASAATNTFMRGIAFAPVNPVVAAPHASLSTPLDFGSINLGASSTPQAITLSNDGSADLHVSAITPSGDFQVSSETCSAAPIAASTTCTINIQFSPTVAGARSGSLSITSDSSPAALAQTLSGTGVALVQYPHAVLSAPVDFGSITVGNSSAVQTVSVSNDGAADLHITSVNVIGDFATSADTCSGASVAANSTCSFGIVFTPSAAGVRSGSVAIGSDSNPAASAASLSGTGFVPPSPVIAGLPDAFSGVIGDPTDYTFGTYARGLVFTISEAADNTPCSDLVLAVSSSNPVVVPASGLSIENCVSNPADLLHGISALHIDPAAEGYADITVTATDSGNRTTSMVLHYAASSVWSAPGVAATIWPIGDADASAAQPLGQGYTLVGGDENQVLRIYSRYFSGPPLAGTDVTPFLGLTGTPDDYEVDIEATAQDPLNTNRIYWSGSHGNSKKGNRKPNRERIFATDLSGVGAATTIAVTGYYEHLRDDLVAWDHANLHGLGADYLGLAASSYTDASGSHGIVPKSIDGFNIEGMSFSPDGSTTWLGFRAPLLPASGPAANADTTNPRVRALLVPTTNFAALASGSAGHTSGQALFGAPILLDLGGLGVREIKCNSYGCLIAAGPFDGTDDMGALYTWSGKSTDAPVRRTANLVGLNVEGIVELPNHVLTDNDALELVSDEGSRNFYDPTLPPDGDDGAAKALPYDNWKKFRIDQVLLGQPDVIFHTGFDGN</sequence>
<evidence type="ECO:0000256" key="2">
    <source>
        <dbReference type="ARBA" id="ARBA00004496"/>
    </source>
</evidence>
<accession>A0A411HNG1</accession>
<keyword evidence="4" id="KW-0969">Cilium</keyword>
<reference evidence="9 10" key="1">
    <citation type="submission" date="2019-01" db="EMBL/GenBank/DDBJ databases">
        <title>Pseudolysobacter antarctica gen. nov., sp. nov., isolated from Fildes Peninsula, Antarctica.</title>
        <authorList>
            <person name="Wei Z."/>
            <person name="Peng F."/>
        </authorList>
    </citation>
    <scope>NUCLEOTIDE SEQUENCE [LARGE SCALE GENOMIC DNA]</scope>
    <source>
        <strain evidence="9 10">AQ6-296</strain>
    </source>
</reference>
<dbReference type="InterPro" id="IPR022060">
    <property type="entry name" value="DUF3616"/>
</dbReference>
<protein>
    <submittedName>
        <fullName evidence="9">DUF3616 domain-containing protein</fullName>
    </submittedName>
</protein>
<evidence type="ECO:0000313" key="10">
    <source>
        <dbReference type="Proteomes" id="UP000291562"/>
    </source>
</evidence>
<dbReference type="EMBL" id="CP035704">
    <property type="protein sequence ID" value="QBB72020.1"/>
    <property type="molecule type" value="Genomic_DNA"/>
</dbReference>
<dbReference type="KEGG" id="xbc:ELE36_17535"/>
<dbReference type="InterPro" id="IPR053879">
    <property type="entry name" value="HYDIN_VesB_CFA65-like_Ig"/>
</dbReference>
<evidence type="ECO:0000256" key="4">
    <source>
        <dbReference type="ARBA" id="ARBA00023069"/>
    </source>
</evidence>
<name>A0A411HNG1_9GAMM</name>
<keyword evidence="3" id="KW-0963">Cytoplasm</keyword>
<evidence type="ECO:0000259" key="7">
    <source>
        <dbReference type="Pfam" id="PF12275"/>
    </source>
</evidence>
<dbReference type="Pfam" id="PF22544">
    <property type="entry name" value="HYDIN_VesB_CFA65-like_Ig"/>
    <property type="match status" value="1"/>
</dbReference>
<feature type="domain" description="HYDIN/VesB/CFA65-like Ig-like" evidence="8">
    <location>
        <begin position="359"/>
        <end position="452"/>
    </location>
</feature>
<dbReference type="AlphaFoldDB" id="A0A411HNG1"/>
<dbReference type="InterPro" id="IPR013783">
    <property type="entry name" value="Ig-like_fold"/>
</dbReference>
<evidence type="ECO:0000259" key="8">
    <source>
        <dbReference type="Pfam" id="PF22544"/>
    </source>
</evidence>
<comment type="subcellular location">
    <subcellularLocation>
        <location evidence="1">Cell projection</location>
        <location evidence="1">Cilium</location>
    </subcellularLocation>
    <subcellularLocation>
        <location evidence="2">Cytoplasm</location>
    </subcellularLocation>
</comment>
<dbReference type="NCBIfam" id="NF012200">
    <property type="entry name" value="choice_anch_D"/>
    <property type="match status" value="2"/>
</dbReference>
<gene>
    <name evidence="9" type="ORF">ELE36_17535</name>
</gene>
<dbReference type="RefSeq" id="WP_129835593.1">
    <property type="nucleotide sequence ID" value="NZ_CP035704.1"/>
</dbReference>
<evidence type="ECO:0000256" key="3">
    <source>
        <dbReference type="ARBA" id="ARBA00022490"/>
    </source>
</evidence>
<dbReference type="Gene3D" id="2.60.40.10">
    <property type="entry name" value="Immunoglobulins"/>
    <property type="match status" value="2"/>
</dbReference>
<dbReference type="GO" id="GO:0005737">
    <property type="term" value="C:cytoplasm"/>
    <property type="evidence" value="ECO:0007669"/>
    <property type="project" value="UniProtKB-SubCell"/>
</dbReference>
<evidence type="ECO:0000313" key="9">
    <source>
        <dbReference type="EMBL" id="QBB72020.1"/>
    </source>
</evidence>
<organism evidence="9 10">
    <name type="scientific">Pseudolysobacter antarcticus</name>
    <dbReference type="NCBI Taxonomy" id="2511995"/>
    <lineage>
        <taxon>Bacteria</taxon>
        <taxon>Pseudomonadati</taxon>
        <taxon>Pseudomonadota</taxon>
        <taxon>Gammaproteobacteria</taxon>
        <taxon>Lysobacterales</taxon>
        <taxon>Rhodanobacteraceae</taxon>
        <taxon>Pseudolysobacter</taxon>
    </lineage>
</organism>
<dbReference type="OrthoDB" id="5560405at2"/>
<evidence type="ECO:0000256" key="5">
    <source>
        <dbReference type="ARBA" id="ARBA00023273"/>
    </source>
</evidence>